<dbReference type="EMBL" id="JPGG01000016">
    <property type="protein sequence ID" value="KGC12890.1"/>
    <property type="molecule type" value="Genomic_DNA"/>
</dbReference>
<evidence type="ECO:0000256" key="1">
    <source>
        <dbReference type="ARBA" id="ARBA00001971"/>
    </source>
</evidence>
<feature type="domain" description="Cytochrome b561 bacterial/Ni-hydrogenase" evidence="14">
    <location>
        <begin position="11"/>
        <end position="188"/>
    </location>
</feature>
<keyword evidence="11" id="KW-0408">Iron</keyword>
<evidence type="ECO:0000256" key="6">
    <source>
        <dbReference type="ARBA" id="ARBA00022617"/>
    </source>
</evidence>
<evidence type="ECO:0000313" key="16">
    <source>
        <dbReference type="EMBL" id="PEH42794.1"/>
    </source>
</evidence>
<dbReference type="Proteomes" id="UP000029590">
    <property type="component" value="Unassembled WGS sequence"/>
</dbReference>
<comment type="caution">
    <text evidence="16">The sequence shown here is derived from an EMBL/GenBank/DDBJ whole genome shotgun (WGS) entry which is preliminary data.</text>
</comment>
<dbReference type="GO" id="GO:0046872">
    <property type="term" value="F:metal ion binding"/>
    <property type="evidence" value="ECO:0007669"/>
    <property type="project" value="UniProtKB-KW"/>
</dbReference>
<evidence type="ECO:0000259" key="14">
    <source>
        <dbReference type="Pfam" id="PF01292"/>
    </source>
</evidence>
<gene>
    <name evidence="16" type="ORF">CRM94_11890</name>
    <name evidence="15" type="ORF">DM48_2261</name>
</gene>
<dbReference type="KEGG" id="bgo:BM43_5505"/>
<dbReference type="GO" id="GO:0008863">
    <property type="term" value="F:formate dehydrogenase (NAD+) activity"/>
    <property type="evidence" value="ECO:0007669"/>
    <property type="project" value="InterPro"/>
</dbReference>
<dbReference type="PANTHER" id="PTHR30074:SF5">
    <property type="entry name" value="FORMATE DEHYDROGENASE, NITRATE-INDUCIBLE, CYTOCHROME B556(FDN) SUBUNIT"/>
    <property type="match status" value="1"/>
</dbReference>
<dbReference type="SUPFAM" id="SSF81342">
    <property type="entry name" value="Transmembrane di-heme cytochromes"/>
    <property type="match status" value="1"/>
</dbReference>
<dbReference type="AlphaFoldDB" id="A0A095F7F1"/>
<evidence type="ECO:0000256" key="3">
    <source>
        <dbReference type="ARBA" id="ARBA00010747"/>
    </source>
</evidence>
<dbReference type="FunFam" id="1.20.950.20:FF:000002">
    <property type="entry name" value="Formate dehydrogenase cytochrome b556 subunit"/>
    <property type="match status" value="1"/>
</dbReference>
<evidence type="ECO:0000256" key="9">
    <source>
        <dbReference type="ARBA" id="ARBA00022982"/>
    </source>
</evidence>
<keyword evidence="4" id="KW-0813">Transport</keyword>
<reference evidence="18" key="3">
    <citation type="submission" date="2017-09" db="EMBL/GenBank/DDBJ databases">
        <title>FDA dAtabase for Regulatory Grade micrObial Sequences (FDA-ARGOS): Supporting development and validation of Infectious Disease Dx tests.</title>
        <authorList>
            <person name="Minogue T."/>
            <person name="Wolcott M."/>
            <person name="Wasieloski L."/>
            <person name="Aguilar W."/>
            <person name="Moore D."/>
            <person name="Tallon L."/>
            <person name="Sadzewicz L."/>
            <person name="Ott S."/>
            <person name="Zhao X."/>
            <person name="Nagaraj S."/>
            <person name="Vavikolanu K."/>
            <person name="Aluvathingal J."/>
            <person name="Nadendla S."/>
            <person name="Sichtig H."/>
        </authorList>
    </citation>
    <scope>NUCLEOTIDE SEQUENCE [LARGE SCALE GENOMIC DNA]</scope>
    <source>
        <strain evidence="18">FDAARGOS_390</strain>
    </source>
</reference>
<dbReference type="NCBIfam" id="TIGR01583">
    <property type="entry name" value="formate-DH-gamm"/>
    <property type="match status" value="1"/>
</dbReference>
<evidence type="ECO:0000256" key="4">
    <source>
        <dbReference type="ARBA" id="ARBA00022448"/>
    </source>
</evidence>
<evidence type="ECO:0000313" key="18">
    <source>
        <dbReference type="Proteomes" id="UP000220629"/>
    </source>
</evidence>
<feature type="transmembrane region" description="Helical" evidence="13">
    <location>
        <begin position="149"/>
        <end position="170"/>
    </location>
</feature>
<evidence type="ECO:0000313" key="17">
    <source>
        <dbReference type="Proteomes" id="UP000029590"/>
    </source>
</evidence>
<evidence type="ECO:0000256" key="10">
    <source>
        <dbReference type="ARBA" id="ARBA00022989"/>
    </source>
</evidence>
<dbReference type="PANTHER" id="PTHR30074">
    <property type="entry name" value="FORMATE DEHYDROGENASE, NITRATE-INDUCIBLE, CYTOCHROME B556 FDN SUBUNIT"/>
    <property type="match status" value="1"/>
</dbReference>
<keyword evidence="15" id="KW-0560">Oxidoreductase</keyword>
<dbReference type="InterPro" id="IPR051817">
    <property type="entry name" value="FDH_cytochrome_b556_subunit"/>
</dbReference>
<organism evidence="16 18">
    <name type="scientific">Burkholderia gladioli</name>
    <name type="common">Pseudomonas marginata</name>
    <name type="synonym">Phytomonas marginata</name>
    <dbReference type="NCBI Taxonomy" id="28095"/>
    <lineage>
        <taxon>Bacteria</taxon>
        <taxon>Pseudomonadati</taxon>
        <taxon>Pseudomonadota</taxon>
        <taxon>Betaproteobacteria</taxon>
        <taxon>Burkholderiales</taxon>
        <taxon>Burkholderiaceae</taxon>
        <taxon>Burkholderia</taxon>
    </lineage>
</organism>
<proteinExistence type="inferred from homology"/>
<reference evidence="15 17" key="1">
    <citation type="submission" date="2014-04" db="EMBL/GenBank/DDBJ databases">
        <authorList>
            <person name="Bishop-Lilly K.A."/>
            <person name="Broomall S.M."/>
            <person name="Chain P.S."/>
            <person name="Chertkov O."/>
            <person name="Coyne S.R."/>
            <person name="Daligault H.E."/>
            <person name="Davenport K.W."/>
            <person name="Erkkila T."/>
            <person name="Frey K.G."/>
            <person name="Gibbons H.S."/>
            <person name="Gu W."/>
            <person name="Jaissle J."/>
            <person name="Johnson S.L."/>
            <person name="Koroleva G.I."/>
            <person name="Ladner J.T."/>
            <person name="Lo C.-C."/>
            <person name="Minogue T.D."/>
            <person name="Munk C."/>
            <person name="Palacios G.F."/>
            <person name="Redden C.L."/>
            <person name="Rosenzweig C.N."/>
            <person name="Scholz M.B."/>
            <person name="Teshima H."/>
            <person name="Xu Y."/>
        </authorList>
    </citation>
    <scope>NUCLEOTIDE SEQUENCE [LARGE SCALE GENOMIC DNA]</scope>
    <source>
        <strain evidence="17">gladioli</strain>
        <strain evidence="15">Gladioli</strain>
    </source>
</reference>
<dbReference type="GO" id="GO:0036397">
    <property type="term" value="F:formate dehydrogenase (quinone) activity"/>
    <property type="evidence" value="ECO:0007669"/>
    <property type="project" value="TreeGrafter"/>
</dbReference>
<dbReference type="EMBL" id="PDDY01000001">
    <property type="protein sequence ID" value="PEH42794.1"/>
    <property type="molecule type" value="Genomic_DNA"/>
</dbReference>
<dbReference type="Gene3D" id="1.20.950.20">
    <property type="entry name" value="Transmembrane di-heme cytochromes, Chain C"/>
    <property type="match status" value="1"/>
</dbReference>
<dbReference type="GO" id="GO:0005886">
    <property type="term" value="C:plasma membrane"/>
    <property type="evidence" value="ECO:0007669"/>
    <property type="project" value="UniProtKB-SubCell"/>
</dbReference>
<feature type="transmembrane region" description="Helical" evidence="13">
    <location>
        <begin position="57"/>
        <end position="78"/>
    </location>
</feature>
<comment type="similarity">
    <text evidence="3">Belongs to the formate dehydrogenase gamma subunit family.</text>
</comment>
<dbReference type="Proteomes" id="UP000220629">
    <property type="component" value="Unassembled WGS sequence"/>
</dbReference>
<name>A0A095F7F1_BURGA</name>
<dbReference type="InterPro" id="IPR016174">
    <property type="entry name" value="Di-haem_cyt_TM"/>
</dbReference>
<evidence type="ECO:0000256" key="12">
    <source>
        <dbReference type="ARBA" id="ARBA00023136"/>
    </source>
</evidence>
<comment type="cofactor">
    <cofactor evidence="1">
        <name>heme</name>
        <dbReference type="ChEBI" id="CHEBI:30413"/>
    </cofactor>
</comment>
<protein>
    <submittedName>
        <fullName evidence="16">Formate dehydrogenase subunit gamma</fullName>
    </submittedName>
    <submittedName>
        <fullName evidence="15">Formate dehydrogenase, gamma subunit</fullName>
        <ecNumber evidence="15">1.2.1.2</ecNumber>
    </submittedName>
</protein>
<dbReference type="GO" id="GO:0009061">
    <property type="term" value="P:anaerobic respiration"/>
    <property type="evidence" value="ECO:0007669"/>
    <property type="project" value="TreeGrafter"/>
</dbReference>
<feature type="transmembrane region" description="Helical" evidence="13">
    <location>
        <begin position="117"/>
        <end position="137"/>
    </location>
</feature>
<keyword evidence="9" id="KW-0249">Electron transport</keyword>
<dbReference type="Pfam" id="PF01292">
    <property type="entry name" value="Ni_hydr_CYTB"/>
    <property type="match status" value="1"/>
</dbReference>
<dbReference type="InterPro" id="IPR006471">
    <property type="entry name" value="Formate_DH_gsu"/>
</dbReference>
<evidence type="ECO:0000256" key="7">
    <source>
        <dbReference type="ARBA" id="ARBA00022692"/>
    </source>
</evidence>
<feature type="transmembrane region" description="Helical" evidence="13">
    <location>
        <begin position="20"/>
        <end position="45"/>
    </location>
</feature>
<evidence type="ECO:0000313" key="15">
    <source>
        <dbReference type="EMBL" id="KGC12890.1"/>
    </source>
</evidence>
<keyword evidence="6" id="KW-0349">Heme</keyword>
<accession>A0A095F7F1</accession>
<dbReference type="InterPro" id="IPR011577">
    <property type="entry name" value="Cyt_b561_bac/Ni-Hgenase"/>
</dbReference>
<evidence type="ECO:0000256" key="13">
    <source>
        <dbReference type="SAM" id="Phobius"/>
    </source>
</evidence>
<keyword evidence="8" id="KW-0479">Metal-binding</keyword>
<keyword evidence="7 13" id="KW-0812">Transmembrane</keyword>
<evidence type="ECO:0000256" key="5">
    <source>
        <dbReference type="ARBA" id="ARBA00022475"/>
    </source>
</evidence>
<dbReference type="GO" id="GO:0009326">
    <property type="term" value="C:formate dehydrogenase complex"/>
    <property type="evidence" value="ECO:0007669"/>
    <property type="project" value="InterPro"/>
</dbReference>
<dbReference type="GO" id="GO:0015944">
    <property type="term" value="P:formate oxidation"/>
    <property type="evidence" value="ECO:0007669"/>
    <property type="project" value="UniProtKB-ARBA"/>
</dbReference>
<reference evidence="16" key="2">
    <citation type="submission" date="2017-09" db="EMBL/GenBank/DDBJ databases">
        <title>FDA dAtabase for Regulatory Grade micrObial Sequences (FDA-ARGOS): Supporting development and validation of Infectious Disease Dx tests.</title>
        <authorList>
            <person name="Minogue T."/>
            <person name="Wolcott M."/>
            <person name="Wasieloski L."/>
            <person name="Aguilar W."/>
            <person name="Moore D."/>
            <person name="Tallon L.J."/>
            <person name="Sadzewicz L."/>
            <person name="Ott S."/>
            <person name="Zhao X."/>
            <person name="Nagaraj S."/>
            <person name="Vavikolanu K."/>
            <person name="Aluvathingal J."/>
            <person name="Nadendla S."/>
            <person name="Sichtig H."/>
        </authorList>
    </citation>
    <scope>NUCLEOTIDE SEQUENCE</scope>
    <source>
        <strain evidence="16">FDAARGOS_390</strain>
    </source>
</reference>
<dbReference type="GO" id="GO:0009055">
    <property type="term" value="F:electron transfer activity"/>
    <property type="evidence" value="ECO:0007669"/>
    <property type="project" value="InterPro"/>
</dbReference>
<keyword evidence="12 13" id="KW-0472">Membrane</keyword>
<keyword evidence="10 13" id="KW-1133">Transmembrane helix</keyword>
<accession>A0A0D5D8L6</accession>
<dbReference type="GeneID" id="66460425"/>
<evidence type="ECO:0000256" key="8">
    <source>
        <dbReference type="ARBA" id="ARBA00022723"/>
    </source>
</evidence>
<evidence type="ECO:0000256" key="2">
    <source>
        <dbReference type="ARBA" id="ARBA00004651"/>
    </source>
</evidence>
<comment type="subcellular location">
    <subcellularLocation>
        <location evidence="2">Cell membrane</location>
        <topology evidence="2">Multi-pass membrane protein</topology>
    </subcellularLocation>
</comment>
<dbReference type="OrthoDB" id="9790598at2"/>
<sequence>MSHEDPNLIVRYSANERSNHWITAISFVLLALSGLALFHPSMFWLTALFGGGQWTRILHPFVGVVMFVSFAIMVLRYWHHNLIDADDRQWLRQMDDVLNNREENLPPVGRYNAGQKLLFFTLVACLLVLLLSGIVIWRRYFSLYFPIEVIRLAAVAHAVAAFVLIASIIVHIYAALWVKGSIGAMVRGTVTLGWARKHHPKWFRQAVKESGRPH</sequence>
<dbReference type="GO" id="GO:0022904">
    <property type="term" value="P:respiratory electron transport chain"/>
    <property type="evidence" value="ECO:0007669"/>
    <property type="project" value="InterPro"/>
</dbReference>
<dbReference type="RefSeq" id="WP_036055932.1">
    <property type="nucleotide sequence ID" value="NZ_CADEPX010000001.1"/>
</dbReference>
<dbReference type="EC" id="1.2.1.2" evidence="15"/>
<evidence type="ECO:0000256" key="11">
    <source>
        <dbReference type="ARBA" id="ARBA00023004"/>
    </source>
</evidence>
<keyword evidence="5" id="KW-1003">Cell membrane</keyword>